<keyword evidence="2" id="KW-1185">Reference proteome</keyword>
<dbReference type="Proteomes" id="UP000887540">
    <property type="component" value="Unplaced"/>
</dbReference>
<evidence type="ECO:0000313" key="3">
    <source>
        <dbReference type="WBParaSite" id="ACRNAN_scaffold833.g8518.t1"/>
    </source>
</evidence>
<dbReference type="Pfam" id="PF24642">
    <property type="entry name" value="DUF7636"/>
    <property type="match status" value="1"/>
</dbReference>
<name>A0A914EJE9_9BILA</name>
<dbReference type="WBParaSite" id="ACRNAN_scaffold833.g8518.t1">
    <property type="protein sequence ID" value="ACRNAN_scaffold833.g8518.t1"/>
    <property type="gene ID" value="ACRNAN_scaffold833.g8518"/>
</dbReference>
<evidence type="ECO:0000313" key="2">
    <source>
        <dbReference type="Proteomes" id="UP000887540"/>
    </source>
</evidence>
<feature type="domain" description="DUF7636" evidence="1">
    <location>
        <begin position="5"/>
        <end position="82"/>
    </location>
</feature>
<reference evidence="3" key="1">
    <citation type="submission" date="2022-11" db="UniProtKB">
        <authorList>
            <consortium name="WormBaseParasite"/>
        </authorList>
    </citation>
    <scope>IDENTIFICATION</scope>
</reference>
<protein>
    <recommendedName>
        <fullName evidence="1">DUF7636 domain-containing protein</fullName>
    </recommendedName>
</protein>
<organism evidence="2 3">
    <name type="scientific">Acrobeloides nanus</name>
    <dbReference type="NCBI Taxonomy" id="290746"/>
    <lineage>
        <taxon>Eukaryota</taxon>
        <taxon>Metazoa</taxon>
        <taxon>Ecdysozoa</taxon>
        <taxon>Nematoda</taxon>
        <taxon>Chromadorea</taxon>
        <taxon>Rhabditida</taxon>
        <taxon>Tylenchina</taxon>
        <taxon>Cephalobomorpha</taxon>
        <taxon>Cephaloboidea</taxon>
        <taxon>Cephalobidae</taxon>
        <taxon>Acrobeloides</taxon>
    </lineage>
</organism>
<dbReference type="InterPro" id="IPR056053">
    <property type="entry name" value="DUF7636"/>
</dbReference>
<sequence length="93" mass="10509">MSSGIADKLRVRSGCKYVTTREMPPSRQDNDTFRMIVSACGTIESLQKLRKLLLVRLNPNVSINCREKALMLAAQVYEQLFDQDKTSLSNSDL</sequence>
<accession>A0A914EJE9</accession>
<proteinExistence type="predicted"/>
<dbReference type="AlphaFoldDB" id="A0A914EJE9"/>
<evidence type="ECO:0000259" key="1">
    <source>
        <dbReference type="Pfam" id="PF24642"/>
    </source>
</evidence>